<dbReference type="Gene3D" id="3.40.50.1860">
    <property type="match status" value="2"/>
</dbReference>
<dbReference type="eggNOG" id="COG1794">
    <property type="taxonomic scope" value="Bacteria"/>
</dbReference>
<name>E4RP84_HALHG</name>
<dbReference type="AlphaFoldDB" id="E4RP84"/>
<gene>
    <name evidence="3" type="ordered locus">Halsa_0435</name>
</gene>
<dbReference type="KEGG" id="has:Halsa_0435"/>
<dbReference type="PROSITE" id="PS00924">
    <property type="entry name" value="ASP_GLU_RACEMASE_2"/>
    <property type="match status" value="1"/>
</dbReference>
<reference evidence="3 4" key="1">
    <citation type="submission" date="2010-11" db="EMBL/GenBank/DDBJ databases">
        <title>Complete sequence of Halanaerobium sp. sapolanicus.</title>
        <authorList>
            <consortium name="US DOE Joint Genome Institute"/>
            <person name="Lucas S."/>
            <person name="Copeland A."/>
            <person name="Lapidus A."/>
            <person name="Cheng J.-F."/>
            <person name="Bruce D."/>
            <person name="Goodwin L."/>
            <person name="Pitluck S."/>
            <person name="Davenport K."/>
            <person name="Detter J.C."/>
            <person name="Han C."/>
            <person name="Tapia R."/>
            <person name="Land M."/>
            <person name="Hauser L."/>
            <person name="Jeffries C."/>
            <person name="Kyrpides N."/>
            <person name="Ivanova N."/>
            <person name="Mikhailova N."/>
            <person name="Begemann M.B."/>
            <person name="Mormile M.R."/>
            <person name="Wall J.D."/>
            <person name="Elias D.A."/>
            <person name="Woyke T."/>
        </authorList>
    </citation>
    <scope>NUCLEOTIDE SEQUENCE [LARGE SCALE GENOMIC DNA]</scope>
    <source>
        <strain evidence="4">sapolanicus</strain>
    </source>
</reference>
<accession>E4RP84</accession>
<evidence type="ECO:0000256" key="2">
    <source>
        <dbReference type="ARBA" id="ARBA00023235"/>
    </source>
</evidence>
<dbReference type="PANTHER" id="PTHR21198">
    <property type="entry name" value="GLUTAMATE RACEMASE"/>
    <property type="match status" value="1"/>
</dbReference>
<dbReference type="STRING" id="656519.Halsa_0435"/>
<dbReference type="PANTHER" id="PTHR21198:SF7">
    <property type="entry name" value="ASPARTATE-GLUTAMATE RACEMASE FAMILY"/>
    <property type="match status" value="1"/>
</dbReference>
<organism evidence="3 4">
    <name type="scientific">Halanaerobium hydrogeniformans</name>
    <name type="common">Halanaerobium sp. (strain sapolanicus)</name>
    <dbReference type="NCBI Taxonomy" id="656519"/>
    <lineage>
        <taxon>Bacteria</taxon>
        <taxon>Bacillati</taxon>
        <taxon>Bacillota</taxon>
        <taxon>Clostridia</taxon>
        <taxon>Halanaerobiales</taxon>
        <taxon>Halanaerobiaceae</taxon>
        <taxon>Halanaerobium</taxon>
    </lineage>
</organism>
<evidence type="ECO:0000256" key="1">
    <source>
        <dbReference type="ARBA" id="ARBA00007847"/>
    </source>
</evidence>
<dbReference type="EMBL" id="CP002304">
    <property type="protein sequence ID" value="ADQ13909.1"/>
    <property type="molecule type" value="Genomic_DNA"/>
</dbReference>
<dbReference type="GO" id="GO:0047661">
    <property type="term" value="F:amino-acid racemase activity"/>
    <property type="evidence" value="ECO:0007669"/>
    <property type="project" value="InterPro"/>
</dbReference>
<dbReference type="SUPFAM" id="SSF53681">
    <property type="entry name" value="Aspartate/glutamate racemase"/>
    <property type="match status" value="2"/>
</dbReference>
<keyword evidence="2" id="KW-0413">Isomerase</keyword>
<dbReference type="InterPro" id="IPR033134">
    <property type="entry name" value="Asp/Glu_racemase_AS_2"/>
</dbReference>
<dbReference type="OrthoDB" id="9803739at2"/>
<dbReference type="InterPro" id="IPR004380">
    <property type="entry name" value="Asp_race"/>
</dbReference>
<dbReference type="InterPro" id="IPR001920">
    <property type="entry name" value="Asp/Glu_race"/>
</dbReference>
<dbReference type="Pfam" id="PF01177">
    <property type="entry name" value="Asp_Glu_race"/>
    <property type="match status" value="1"/>
</dbReference>
<reference evidence="3 4" key="2">
    <citation type="journal article" date="2011" name="J. Bacteriol.">
        <title>Complete Genome Sequence of the Haloalkaliphilic, Hydrogen Producing Halanaerobium hydrogenoformans.</title>
        <authorList>
            <person name="Brown S.D."/>
            <person name="Begemann M.B."/>
            <person name="Mormile M.R."/>
            <person name="Wall J.D."/>
            <person name="Han C.S."/>
            <person name="Goodwin L.A."/>
            <person name="Pitluck S."/>
            <person name="Land M.L."/>
            <person name="Hauser L.J."/>
            <person name="Elias D.A."/>
        </authorList>
    </citation>
    <scope>NUCLEOTIDE SEQUENCE [LARGE SCALE GENOMIC DNA]</scope>
    <source>
        <strain evidence="4">sapolanicus</strain>
    </source>
</reference>
<keyword evidence="4" id="KW-1185">Reference proteome</keyword>
<evidence type="ECO:0000313" key="3">
    <source>
        <dbReference type="EMBL" id="ADQ13909.1"/>
    </source>
</evidence>
<dbReference type="InterPro" id="IPR015942">
    <property type="entry name" value="Asp/Glu/hydantoin_racemase"/>
</dbReference>
<proteinExistence type="inferred from homology"/>
<comment type="similarity">
    <text evidence="1">Belongs to the aspartate/glutamate racemases family.</text>
</comment>
<dbReference type="NCBIfam" id="TIGR00035">
    <property type="entry name" value="asp_race"/>
    <property type="match status" value="1"/>
</dbReference>
<evidence type="ECO:0000313" key="4">
    <source>
        <dbReference type="Proteomes" id="UP000007434"/>
    </source>
</evidence>
<sequence length="231" mass="26113">MKTIALIGGMSWESSLEYYRMLNQFVKKELGEPHSAEIIMYSVDFAEFEKLQHQGQWELLTEKMIEIALKLEKAGGDILLICTNTMHKMAAEVEAAINIPLLHIADSAGESIKEMGLNKVALLGTKFTMEEDFYKKRLKDNYQLEVLIPEAEEREIIHNVIYQELISGIIKEQSRTKFKKIIEALKTRGAEGVVLGCTEIPLLIKDEDVSIPVFATSQLHAKKAVDFALKS</sequence>
<dbReference type="RefSeq" id="WP_013405015.1">
    <property type="nucleotide sequence ID" value="NC_014654.1"/>
</dbReference>
<dbReference type="Proteomes" id="UP000007434">
    <property type="component" value="Chromosome"/>
</dbReference>
<dbReference type="HOGENOM" id="CLU_055360_1_0_9"/>
<protein>
    <submittedName>
        <fullName evidence="3">Aspartate racemase</fullName>
    </submittedName>
</protein>